<dbReference type="PANTHER" id="PTHR43094:SF1">
    <property type="entry name" value="AMINOTRANSFERASE CLASS-III"/>
    <property type="match status" value="1"/>
</dbReference>
<dbReference type="PIRSF" id="PIRSF000521">
    <property type="entry name" value="Transaminase_4ab_Lys_Orn"/>
    <property type="match status" value="1"/>
</dbReference>
<dbReference type="Pfam" id="PF00202">
    <property type="entry name" value="Aminotran_3"/>
    <property type="match status" value="1"/>
</dbReference>
<sequence length="445" mass="47434">MSSGVFYRSLDKEYPEAVSGRGVYLFASSGKKILDGSSGAAVSSIGHGHPEVVGAIIEQLRKLSFAHSSFFTSRPTEKLAKYLLDHSHGAFSRVNFLCSGSEAVESALKLTRQYHLYNGEPERVNFIGRAHSYHGNTLGALAIGNNPARRKALEPILSPSFHHVNRCFYDADGAGRTEQVYEDALIAEFEAKILDIGSNTVAGIVVEPVGGATLGAVPATRTYLPRLRELCDKHGIILIFDEVMCGMARVGTYHAWESLGGVAPDIQTIGKGLGGGYQPLSAVLLSPKVVNLFEQKSKGADKFVSGHTFQDHSVACAGALAVQTILEREDALSNVNAMGSLLVELLTSSLPHGLVEASVSFRGLGLFRTIDFGDAKSQYGGPLAADIAEEAFKLGAAVYLCSPAVDAILFAPPLIISASEIAELADIFLRAVQNVISKRLAEVTN</sequence>
<organism evidence="4 5">
    <name type="scientific">Bionectria ochroleuca</name>
    <name type="common">Gliocladium roseum</name>
    <dbReference type="NCBI Taxonomy" id="29856"/>
    <lineage>
        <taxon>Eukaryota</taxon>
        <taxon>Fungi</taxon>
        <taxon>Dikarya</taxon>
        <taxon>Ascomycota</taxon>
        <taxon>Pezizomycotina</taxon>
        <taxon>Sordariomycetes</taxon>
        <taxon>Hypocreomycetidae</taxon>
        <taxon>Hypocreales</taxon>
        <taxon>Bionectriaceae</taxon>
        <taxon>Clonostachys</taxon>
    </lineage>
</organism>
<protein>
    <submittedName>
        <fullName evidence="4">Uncharacterized protein</fullName>
    </submittedName>
</protein>
<dbReference type="InterPro" id="IPR005814">
    <property type="entry name" value="Aminotrans_3"/>
</dbReference>
<keyword evidence="5" id="KW-1185">Reference proteome</keyword>
<accession>A0ABY6TP62</accession>
<gene>
    <name evidence="4" type="ORF">CLO192961_LOCUS22369</name>
</gene>
<dbReference type="EMBL" id="CABFNS010000148">
    <property type="protein sequence ID" value="VUC20404.1"/>
    <property type="molecule type" value="Genomic_DNA"/>
</dbReference>
<dbReference type="Gene3D" id="3.40.640.10">
    <property type="entry name" value="Type I PLP-dependent aspartate aminotransferase-like (Major domain)"/>
    <property type="match status" value="1"/>
</dbReference>
<dbReference type="InterPro" id="IPR015424">
    <property type="entry name" value="PyrdxlP-dep_Trfase"/>
</dbReference>
<reference evidence="4 5" key="1">
    <citation type="submission" date="2019-06" db="EMBL/GenBank/DDBJ databases">
        <authorList>
            <person name="Broberg M."/>
        </authorList>
    </citation>
    <scope>NUCLEOTIDE SEQUENCE [LARGE SCALE GENOMIC DNA]</scope>
</reference>
<dbReference type="InterPro" id="IPR015421">
    <property type="entry name" value="PyrdxlP-dep_Trfase_major"/>
</dbReference>
<dbReference type="Proteomes" id="UP000766486">
    <property type="component" value="Unassembled WGS sequence"/>
</dbReference>
<dbReference type="CDD" id="cd00610">
    <property type="entry name" value="OAT_like"/>
    <property type="match status" value="1"/>
</dbReference>
<evidence type="ECO:0000256" key="3">
    <source>
        <dbReference type="RuleBase" id="RU003560"/>
    </source>
</evidence>
<evidence type="ECO:0000256" key="1">
    <source>
        <dbReference type="ARBA" id="ARBA00008954"/>
    </source>
</evidence>
<evidence type="ECO:0000256" key="2">
    <source>
        <dbReference type="ARBA" id="ARBA00022898"/>
    </source>
</evidence>
<evidence type="ECO:0000313" key="5">
    <source>
        <dbReference type="Proteomes" id="UP000766486"/>
    </source>
</evidence>
<dbReference type="PANTHER" id="PTHR43094">
    <property type="entry name" value="AMINOTRANSFERASE"/>
    <property type="match status" value="1"/>
</dbReference>
<dbReference type="Gene3D" id="3.90.1150.10">
    <property type="entry name" value="Aspartate Aminotransferase, domain 1"/>
    <property type="match status" value="1"/>
</dbReference>
<proteinExistence type="inferred from homology"/>
<name>A0ABY6TP62_BIOOC</name>
<dbReference type="InterPro" id="IPR015422">
    <property type="entry name" value="PyrdxlP-dep_Trfase_small"/>
</dbReference>
<comment type="similarity">
    <text evidence="1 3">Belongs to the class-III pyridoxal-phosphate-dependent aminotransferase family.</text>
</comment>
<keyword evidence="2 3" id="KW-0663">Pyridoxal phosphate</keyword>
<evidence type="ECO:0000313" key="4">
    <source>
        <dbReference type="EMBL" id="VUC20404.1"/>
    </source>
</evidence>
<comment type="caution">
    <text evidence="4">The sequence shown here is derived from an EMBL/GenBank/DDBJ whole genome shotgun (WGS) entry which is preliminary data.</text>
</comment>
<dbReference type="SUPFAM" id="SSF53383">
    <property type="entry name" value="PLP-dependent transferases"/>
    <property type="match status" value="1"/>
</dbReference>